<name>A0A4P7MVK5_PYROR</name>
<dbReference type="Proteomes" id="UP000294847">
    <property type="component" value="Chromosome 1"/>
</dbReference>
<evidence type="ECO:0000313" key="2">
    <source>
        <dbReference type="Proteomes" id="UP000294847"/>
    </source>
</evidence>
<reference evidence="1 2" key="1">
    <citation type="journal article" date="2019" name="Mol. Biol. Evol.">
        <title>Blast fungal genomes show frequent chromosomal changes, gene gains and losses, and effector gene turnover.</title>
        <authorList>
            <person name="Gomez Luciano L.B."/>
            <person name="Jason Tsai I."/>
            <person name="Chuma I."/>
            <person name="Tosa Y."/>
            <person name="Chen Y.H."/>
            <person name="Li J.Y."/>
            <person name="Li M.Y."/>
            <person name="Jade Lu M.Y."/>
            <person name="Nakayashiki H."/>
            <person name="Li W.H."/>
        </authorList>
    </citation>
    <scope>NUCLEOTIDE SEQUENCE [LARGE SCALE GENOMIC DNA]</scope>
    <source>
        <strain evidence="1">MZ5-1-6</strain>
    </source>
</reference>
<protein>
    <submittedName>
        <fullName evidence="1">Uncharacterized protein</fullName>
    </submittedName>
</protein>
<dbReference type="EMBL" id="CP034204">
    <property type="protein sequence ID" value="QBZ54119.1"/>
    <property type="molecule type" value="Genomic_DNA"/>
</dbReference>
<proteinExistence type="predicted"/>
<dbReference type="AlphaFoldDB" id="A0A4P7MVK5"/>
<sequence>MGQGGDPTRVILAAGVLGAPARHIKRLGMVKDCLSFGECGPEWDEPDTVDWRFAQHRIREMCWLVGSVQKDGPTEPGVVKIHPPRRLALKSHTPQG</sequence>
<accession>A0A4P7MVK5</accession>
<gene>
    <name evidence="1" type="ORF">PoMZ_09810</name>
</gene>
<organism evidence="1 2">
    <name type="scientific">Pyricularia oryzae</name>
    <name type="common">Rice blast fungus</name>
    <name type="synonym">Magnaporthe oryzae</name>
    <dbReference type="NCBI Taxonomy" id="318829"/>
    <lineage>
        <taxon>Eukaryota</taxon>
        <taxon>Fungi</taxon>
        <taxon>Dikarya</taxon>
        <taxon>Ascomycota</taxon>
        <taxon>Pezizomycotina</taxon>
        <taxon>Sordariomycetes</taxon>
        <taxon>Sordariomycetidae</taxon>
        <taxon>Magnaporthales</taxon>
        <taxon>Pyriculariaceae</taxon>
        <taxon>Pyricularia</taxon>
    </lineage>
</organism>
<evidence type="ECO:0000313" key="1">
    <source>
        <dbReference type="EMBL" id="QBZ54119.1"/>
    </source>
</evidence>